<gene>
    <name evidence="13" type="ORF">ERS852491_02940</name>
</gene>
<dbReference type="Proteomes" id="UP000095544">
    <property type="component" value="Unassembled WGS sequence"/>
</dbReference>
<comment type="cofactor">
    <cofactor evidence="1">
        <name>[4Fe-4S] cluster</name>
        <dbReference type="ChEBI" id="CHEBI:49883"/>
    </cofactor>
</comment>
<reference evidence="13 14" key="1">
    <citation type="submission" date="2015-09" db="EMBL/GenBank/DDBJ databases">
        <authorList>
            <consortium name="Pathogen Informatics"/>
        </authorList>
    </citation>
    <scope>NUCLEOTIDE SEQUENCE [LARGE SCALE GENOMIC DNA]</scope>
    <source>
        <strain evidence="13 14">2789STDY5834876</strain>
    </source>
</reference>
<keyword evidence="4" id="KW-0312">Gluconeogenesis</keyword>
<evidence type="ECO:0000259" key="12">
    <source>
        <dbReference type="Pfam" id="PF03313"/>
    </source>
</evidence>
<feature type="domain" description="Serine dehydratase-like alpha subunit" evidence="12">
    <location>
        <begin position="69"/>
        <end position="129"/>
    </location>
</feature>
<dbReference type="PANTHER" id="PTHR30182:SF12">
    <property type="entry name" value="L-SERINE DEHYDRATASE, BETA CHAIN-RELATED"/>
    <property type="match status" value="1"/>
</dbReference>
<proteinExistence type="inferred from homology"/>
<sequence>MSLCQQTGRPLWEYGIDYEMARSGWSRNEVIDYMTHVIEIMEQSARKDLKGDIDMNGIIYPTAGKVEAHLKYNKKALDMEKKVELMLTTSVIGIVMSKDCNYSAELYGCQVEPEAASAMAAALVFLMDGS</sequence>
<dbReference type="GO" id="GO:0003941">
    <property type="term" value="F:L-serine ammonia-lyase activity"/>
    <property type="evidence" value="ECO:0007669"/>
    <property type="project" value="UniProtKB-EC"/>
</dbReference>
<dbReference type="GO" id="GO:0051539">
    <property type="term" value="F:4 iron, 4 sulfur cluster binding"/>
    <property type="evidence" value="ECO:0007669"/>
    <property type="project" value="UniProtKB-KW"/>
</dbReference>
<evidence type="ECO:0000256" key="1">
    <source>
        <dbReference type="ARBA" id="ARBA00001966"/>
    </source>
</evidence>
<dbReference type="RefSeq" id="WP_055153893.1">
    <property type="nucleotide sequence ID" value="NZ_CYZU01000028.1"/>
</dbReference>
<keyword evidence="9" id="KW-0456">Lyase</keyword>
<protein>
    <recommendedName>
        <fullName evidence="3">L-serine ammonia-lyase</fullName>
        <ecNumber evidence="3">4.3.1.17</ecNumber>
    </recommendedName>
    <alternativeName>
        <fullName evidence="10">L-serine deaminase</fullName>
    </alternativeName>
</protein>
<evidence type="ECO:0000256" key="7">
    <source>
        <dbReference type="ARBA" id="ARBA00023004"/>
    </source>
</evidence>
<keyword evidence="7" id="KW-0408">Iron</keyword>
<accession>A0A174H351</accession>
<evidence type="ECO:0000256" key="6">
    <source>
        <dbReference type="ARBA" id="ARBA00022723"/>
    </source>
</evidence>
<dbReference type="InterPro" id="IPR051318">
    <property type="entry name" value="Fe-S_L-Ser"/>
</dbReference>
<evidence type="ECO:0000256" key="3">
    <source>
        <dbReference type="ARBA" id="ARBA00012093"/>
    </source>
</evidence>
<keyword evidence="8" id="KW-0411">Iron-sulfur</keyword>
<dbReference type="OrthoDB" id="9805537at2"/>
<evidence type="ECO:0000256" key="10">
    <source>
        <dbReference type="ARBA" id="ARBA00041766"/>
    </source>
</evidence>
<comment type="similarity">
    <text evidence="2">Belongs to the iron-sulfur dependent L-serine dehydratase family.</text>
</comment>
<dbReference type="PANTHER" id="PTHR30182">
    <property type="entry name" value="L-SERINE DEHYDRATASE"/>
    <property type="match status" value="1"/>
</dbReference>
<organism evidence="13 14">
    <name type="scientific">Faecalicatena contorta</name>
    <dbReference type="NCBI Taxonomy" id="39482"/>
    <lineage>
        <taxon>Bacteria</taxon>
        <taxon>Bacillati</taxon>
        <taxon>Bacillota</taxon>
        <taxon>Clostridia</taxon>
        <taxon>Lachnospirales</taxon>
        <taxon>Lachnospiraceae</taxon>
        <taxon>Faecalicatena</taxon>
    </lineage>
</organism>
<evidence type="ECO:0000256" key="8">
    <source>
        <dbReference type="ARBA" id="ARBA00023014"/>
    </source>
</evidence>
<keyword evidence="5" id="KW-0004">4Fe-4S</keyword>
<name>A0A174H351_9FIRM</name>
<evidence type="ECO:0000256" key="4">
    <source>
        <dbReference type="ARBA" id="ARBA00022432"/>
    </source>
</evidence>
<dbReference type="AlphaFoldDB" id="A0A174H351"/>
<evidence type="ECO:0000256" key="11">
    <source>
        <dbReference type="ARBA" id="ARBA00049406"/>
    </source>
</evidence>
<evidence type="ECO:0000313" key="14">
    <source>
        <dbReference type="Proteomes" id="UP000095544"/>
    </source>
</evidence>
<comment type="catalytic activity">
    <reaction evidence="11">
        <text>L-serine = pyruvate + NH4(+)</text>
        <dbReference type="Rhea" id="RHEA:19169"/>
        <dbReference type="ChEBI" id="CHEBI:15361"/>
        <dbReference type="ChEBI" id="CHEBI:28938"/>
        <dbReference type="ChEBI" id="CHEBI:33384"/>
        <dbReference type="EC" id="4.3.1.17"/>
    </reaction>
</comment>
<dbReference type="GO" id="GO:0006094">
    <property type="term" value="P:gluconeogenesis"/>
    <property type="evidence" value="ECO:0007669"/>
    <property type="project" value="UniProtKB-KW"/>
</dbReference>
<dbReference type="EC" id="4.3.1.17" evidence="3"/>
<evidence type="ECO:0000256" key="5">
    <source>
        <dbReference type="ARBA" id="ARBA00022485"/>
    </source>
</evidence>
<keyword evidence="6" id="KW-0479">Metal-binding</keyword>
<dbReference type="Pfam" id="PF03313">
    <property type="entry name" value="SDH_alpha"/>
    <property type="match status" value="1"/>
</dbReference>
<dbReference type="STRING" id="39482.ERS852491_02940"/>
<dbReference type="GO" id="GO:0046872">
    <property type="term" value="F:metal ion binding"/>
    <property type="evidence" value="ECO:0007669"/>
    <property type="project" value="UniProtKB-KW"/>
</dbReference>
<evidence type="ECO:0000256" key="9">
    <source>
        <dbReference type="ARBA" id="ARBA00023239"/>
    </source>
</evidence>
<dbReference type="InterPro" id="IPR005130">
    <property type="entry name" value="Ser_deHydtase-like_asu"/>
</dbReference>
<evidence type="ECO:0000256" key="2">
    <source>
        <dbReference type="ARBA" id="ARBA00008636"/>
    </source>
</evidence>
<dbReference type="EMBL" id="CYZU01000028">
    <property type="protein sequence ID" value="CUO67827.1"/>
    <property type="molecule type" value="Genomic_DNA"/>
</dbReference>
<evidence type="ECO:0000313" key="13">
    <source>
        <dbReference type="EMBL" id="CUO67827.1"/>
    </source>
</evidence>